<evidence type="ECO:0000256" key="4">
    <source>
        <dbReference type="ARBA" id="ARBA00023136"/>
    </source>
</evidence>
<reference evidence="6 7" key="1">
    <citation type="submission" date="2016-08" db="EMBL/GenBank/DDBJ databases">
        <title>Identification and validation of antigenic proteins from Pajaroellobacter abortibovis using de-novo genome sequence assembly and reverse vaccinology.</title>
        <authorList>
            <person name="Welly B.T."/>
            <person name="Miller M.R."/>
            <person name="Stott J.L."/>
            <person name="Blanchard M.T."/>
            <person name="Islas-Trejo A.D."/>
            <person name="O'Rourke S.M."/>
            <person name="Young A.E."/>
            <person name="Medrano J.F."/>
            <person name="Van Eenennaam A.L."/>
        </authorList>
    </citation>
    <scope>NUCLEOTIDE SEQUENCE [LARGE SCALE GENOMIC DNA]</scope>
    <source>
        <strain evidence="6 7">BTF92-0548A/99-0131</strain>
    </source>
</reference>
<evidence type="ECO:0008006" key="8">
    <source>
        <dbReference type="Google" id="ProtNLM"/>
    </source>
</evidence>
<comment type="subcellular location">
    <subcellularLocation>
        <location evidence="1">Membrane</location>
        <topology evidence="1">Multi-pass membrane protein</topology>
    </subcellularLocation>
</comment>
<dbReference type="PANTHER" id="PTHR43847">
    <property type="entry name" value="BLL3993 PROTEIN"/>
    <property type="match status" value="1"/>
</dbReference>
<dbReference type="InterPro" id="IPR052527">
    <property type="entry name" value="Metal_cation-efflux_comp"/>
</dbReference>
<accession>A0A1L6MV45</accession>
<evidence type="ECO:0000256" key="3">
    <source>
        <dbReference type="ARBA" id="ARBA00022989"/>
    </source>
</evidence>
<dbReference type="AlphaFoldDB" id="A0A1L6MV45"/>
<dbReference type="Proteomes" id="UP000185544">
    <property type="component" value="Chromosome"/>
</dbReference>
<organism evidence="6 7">
    <name type="scientific">Pajaroellobacter abortibovis</name>
    <dbReference type="NCBI Taxonomy" id="1882918"/>
    <lineage>
        <taxon>Bacteria</taxon>
        <taxon>Pseudomonadati</taxon>
        <taxon>Myxococcota</taxon>
        <taxon>Polyangia</taxon>
        <taxon>Polyangiales</taxon>
        <taxon>Polyangiaceae</taxon>
    </lineage>
</organism>
<gene>
    <name evidence="6" type="ORF">BCY86_00865</name>
</gene>
<dbReference type="OrthoDB" id="5417332at2"/>
<evidence type="ECO:0000256" key="5">
    <source>
        <dbReference type="SAM" id="Phobius"/>
    </source>
</evidence>
<keyword evidence="2 5" id="KW-0812">Transmembrane</keyword>
<dbReference type="GO" id="GO:0016020">
    <property type="term" value="C:membrane"/>
    <property type="evidence" value="ECO:0007669"/>
    <property type="project" value="UniProtKB-SubCell"/>
</dbReference>
<dbReference type="KEGG" id="pabo:BCY86_00865"/>
<dbReference type="Gene3D" id="1.20.120.1630">
    <property type="match status" value="1"/>
</dbReference>
<dbReference type="STRING" id="1882918.BCY86_00865"/>
<feature type="transmembrane region" description="Helical" evidence="5">
    <location>
        <begin position="21"/>
        <end position="54"/>
    </location>
</feature>
<keyword evidence="4 5" id="KW-0472">Membrane</keyword>
<name>A0A1L6MV45_9BACT</name>
<dbReference type="Pfam" id="PF04140">
    <property type="entry name" value="ICMT"/>
    <property type="match status" value="1"/>
</dbReference>
<dbReference type="GO" id="GO:0004671">
    <property type="term" value="F:protein C-terminal S-isoprenylcysteine carboxyl O-methyltransferase activity"/>
    <property type="evidence" value="ECO:0007669"/>
    <property type="project" value="InterPro"/>
</dbReference>
<evidence type="ECO:0000256" key="1">
    <source>
        <dbReference type="ARBA" id="ARBA00004141"/>
    </source>
</evidence>
<evidence type="ECO:0000313" key="7">
    <source>
        <dbReference type="Proteomes" id="UP000185544"/>
    </source>
</evidence>
<protein>
    <recommendedName>
        <fullName evidence="8">Steroid 5-alpha reductase C-terminal domain-containing protein</fullName>
    </recommendedName>
</protein>
<dbReference type="InterPro" id="IPR007269">
    <property type="entry name" value="ICMT_MeTrfase"/>
</dbReference>
<dbReference type="EMBL" id="CP016908">
    <property type="protein sequence ID" value="APR99390.1"/>
    <property type="molecule type" value="Genomic_DNA"/>
</dbReference>
<evidence type="ECO:0000256" key="2">
    <source>
        <dbReference type="ARBA" id="ARBA00022692"/>
    </source>
</evidence>
<keyword evidence="3 5" id="KW-1133">Transmembrane helix</keyword>
<keyword evidence="7" id="KW-1185">Reference proteome</keyword>
<proteinExistence type="predicted"/>
<evidence type="ECO:0000313" key="6">
    <source>
        <dbReference type="EMBL" id="APR99390.1"/>
    </source>
</evidence>
<dbReference type="PANTHER" id="PTHR43847:SF1">
    <property type="entry name" value="BLL3993 PROTEIN"/>
    <property type="match status" value="1"/>
</dbReference>
<sequence>MRRGPLDLVDNGPYRALRRPSYLAMLLALEAVCLLLNSTFCTLLSILLVLLSYLCRVQREQRVFEAELGSKYGAYRQQTWKLLPFLF</sequence>